<dbReference type="RefSeq" id="WP_223676721.1">
    <property type="nucleotide sequence ID" value="NZ_JAINZW010000006.1"/>
</dbReference>
<dbReference type="PROSITE" id="PS51354">
    <property type="entry name" value="GLUTAREDOXIN_2"/>
    <property type="match status" value="1"/>
</dbReference>
<gene>
    <name evidence="2" type="ORF">K6753_12060</name>
</gene>
<dbReference type="CDD" id="cd02976">
    <property type="entry name" value="NrdH"/>
    <property type="match status" value="1"/>
</dbReference>
<dbReference type="Proteomes" id="UP001430954">
    <property type="component" value="Unassembled WGS sequence"/>
</dbReference>
<evidence type="ECO:0000313" key="3">
    <source>
        <dbReference type="Proteomes" id="UP001430954"/>
    </source>
</evidence>
<organism evidence="2 3">
    <name type="scientific">Novilysobacter selenitireducens</name>
    <dbReference type="NCBI Taxonomy" id="2872639"/>
    <lineage>
        <taxon>Bacteria</taxon>
        <taxon>Pseudomonadati</taxon>
        <taxon>Pseudomonadota</taxon>
        <taxon>Gammaproteobacteria</taxon>
        <taxon>Lysobacterales</taxon>
        <taxon>Lysobacteraceae</taxon>
        <taxon>Novilysobacter</taxon>
    </lineage>
</organism>
<accession>A0ABS7T8S5</accession>
<protein>
    <submittedName>
        <fullName evidence="2">Glutaredoxin family protein</fullName>
    </submittedName>
</protein>
<name>A0ABS7T8S5_9GAMM</name>
<reference evidence="2 3" key="1">
    <citation type="submission" date="2021-09" db="EMBL/GenBank/DDBJ databases">
        <title>Lysobacter sp. 13A isolated from the river sediment.</title>
        <authorList>
            <person name="Liu H."/>
            <person name="Li S."/>
            <person name="Mao S."/>
        </authorList>
    </citation>
    <scope>NUCLEOTIDE SEQUENCE [LARGE SCALE GENOMIC DNA]</scope>
    <source>
        <strain evidence="2 3">13A</strain>
    </source>
</reference>
<feature type="domain" description="Glutaredoxin" evidence="1">
    <location>
        <begin position="42"/>
        <end position="98"/>
    </location>
</feature>
<dbReference type="Pfam" id="PF00462">
    <property type="entry name" value="Glutaredoxin"/>
    <property type="match status" value="1"/>
</dbReference>
<proteinExistence type="predicted"/>
<evidence type="ECO:0000313" key="2">
    <source>
        <dbReference type="EMBL" id="MBZ4040265.1"/>
    </source>
</evidence>
<dbReference type="Gene3D" id="3.40.30.10">
    <property type="entry name" value="Glutaredoxin"/>
    <property type="match status" value="1"/>
</dbReference>
<sequence length="118" mass="13223">MRALWLLVLAALVGGYLHFREPAAPELQPGDPRHDTGESRIVMLAADWCGYCRKQRKDFELANVRYRVLDIETPEGDRAMKALGARGVPVTVIGQDVVRGYDTAALDDHLQPLGYRVY</sequence>
<dbReference type="EMBL" id="JAINZW010000006">
    <property type="protein sequence ID" value="MBZ4040265.1"/>
    <property type="molecule type" value="Genomic_DNA"/>
</dbReference>
<dbReference type="InterPro" id="IPR036249">
    <property type="entry name" value="Thioredoxin-like_sf"/>
</dbReference>
<keyword evidence="3" id="KW-1185">Reference proteome</keyword>
<dbReference type="InterPro" id="IPR002109">
    <property type="entry name" value="Glutaredoxin"/>
</dbReference>
<dbReference type="SUPFAM" id="SSF52833">
    <property type="entry name" value="Thioredoxin-like"/>
    <property type="match status" value="1"/>
</dbReference>
<comment type="caution">
    <text evidence="2">The sequence shown here is derived from an EMBL/GenBank/DDBJ whole genome shotgun (WGS) entry which is preliminary data.</text>
</comment>
<evidence type="ECO:0000259" key="1">
    <source>
        <dbReference type="Pfam" id="PF00462"/>
    </source>
</evidence>